<evidence type="ECO:0000256" key="1">
    <source>
        <dbReference type="SAM" id="MobiDB-lite"/>
    </source>
</evidence>
<reference evidence="3 4" key="1">
    <citation type="submission" date="2014-02" db="EMBL/GenBank/DDBJ databases">
        <title>Draft Genome of Hylemonella gracilis isolated from the Niagara River.</title>
        <authorList>
            <person name="Pawlowski D.R."/>
            <person name="Koudelka G.B."/>
        </authorList>
    </citation>
    <scope>NUCLEOTIDE SEQUENCE [LARGE SCALE GENOMIC DNA]</scope>
    <source>
        <strain evidence="3 4">Niagara R</strain>
    </source>
</reference>
<dbReference type="AlphaFoldDB" id="A0A016XIR2"/>
<name>A0A016XIR2_9BURK</name>
<dbReference type="Proteomes" id="UP000023268">
    <property type="component" value="Unassembled WGS sequence"/>
</dbReference>
<dbReference type="InterPro" id="IPR013046">
    <property type="entry name" value="GpV/Gp45"/>
</dbReference>
<evidence type="ECO:0000313" key="4">
    <source>
        <dbReference type="Proteomes" id="UP000023268"/>
    </source>
</evidence>
<feature type="domain" description="Gp5/Type VI secretion system Vgr protein OB-fold" evidence="2">
    <location>
        <begin position="14"/>
        <end position="85"/>
    </location>
</feature>
<dbReference type="EMBL" id="JEMG01000001">
    <property type="protein sequence ID" value="EYC51452.1"/>
    <property type="molecule type" value="Genomic_DNA"/>
</dbReference>
<protein>
    <submittedName>
        <fullName evidence="3">Baseplate assembly protein</fullName>
    </submittedName>
</protein>
<evidence type="ECO:0000313" key="3">
    <source>
        <dbReference type="EMBL" id="EYC51452.1"/>
    </source>
</evidence>
<dbReference type="eggNOG" id="COG4540">
    <property type="taxonomic scope" value="Bacteria"/>
</dbReference>
<evidence type="ECO:0000259" key="2">
    <source>
        <dbReference type="Pfam" id="PF04717"/>
    </source>
</evidence>
<dbReference type="Gene3D" id="2.40.50.230">
    <property type="entry name" value="Gp5 N-terminal domain"/>
    <property type="match status" value="1"/>
</dbReference>
<dbReference type="NCBIfam" id="TIGR01644">
    <property type="entry name" value="phage_P2_V"/>
    <property type="match status" value="1"/>
</dbReference>
<accession>A0A016XIR2</accession>
<dbReference type="Pfam" id="PF04717">
    <property type="entry name" value="Phage_base_V"/>
    <property type="match status" value="1"/>
</dbReference>
<proteinExistence type="predicted"/>
<feature type="compositionally biased region" description="Pro residues" evidence="1">
    <location>
        <begin position="186"/>
        <end position="196"/>
    </location>
</feature>
<organism evidence="3 4">
    <name type="scientific">Hylemonella gracilis str. Niagara R</name>
    <dbReference type="NCBI Taxonomy" id="1458275"/>
    <lineage>
        <taxon>Bacteria</taxon>
        <taxon>Pseudomonadati</taxon>
        <taxon>Pseudomonadota</taxon>
        <taxon>Betaproteobacteria</taxon>
        <taxon>Burkholderiales</taxon>
        <taxon>Comamonadaceae</taxon>
        <taxon>Hylemonella</taxon>
    </lineage>
</organism>
<comment type="caution">
    <text evidence="3">The sequence shown here is derived from an EMBL/GenBank/DDBJ whole genome shotgun (WGS) entry which is preliminary data.</text>
</comment>
<dbReference type="Gene3D" id="6.20.150.10">
    <property type="match status" value="1"/>
</dbReference>
<sequence length="196" mass="20230">MSDLSRRLENIVRDGRVAELVLAPPRVRVDLAADGEAPMLTDWLPWYTPRAGAVRVWSPPSLGEQVTVLSPGGHLAAGRVLPALFSDDAPAPASEASRVLVQHGDGALFSYDAESHALQVTLPVGGKASVDAPDGITLTGDVAIEGGLTVSKDAEFAKKVVAAEDVQAAGVSLVRHPHNTTSPGAPTAPPTPNAEA</sequence>
<dbReference type="InterPro" id="IPR037026">
    <property type="entry name" value="Vgr_OB-fold_dom_sf"/>
</dbReference>
<gene>
    <name evidence="3" type="ORF">AZ34_10450</name>
</gene>
<dbReference type="STRING" id="1458275.AZ34_10450"/>
<feature type="region of interest" description="Disordered" evidence="1">
    <location>
        <begin position="175"/>
        <end position="196"/>
    </location>
</feature>
<dbReference type="InterPro" id="IPR006531">
    <property type="entry name" value="Gp5/Vgr_OB"/>
</dbReference>